<evidence type="ECO:0000256" key="1">
    <source>
        <dbReference type="SAM" id="MobiDB-lite"/>
    </source>
</evidence>
<keyword evidence="3" id="KW-1185">Reference proteome</keyword>
<sequence length="445" mass="50579">MPPSPDPWGPQDPSLPQDAEPSMHANNLDPDDLEASHFLDNLDMSAFEPCDFDFSSLMDLDQIDDAALLETLDFNAADLTGLETSDVQAPATLGPELTQVFDQAWLQDVPGSAESGLPAIEALASFPETSNVTDILLPPLASNNLGQAENCHNWGNGGNTSQFPRDFRKPSPDQIRETEKQLLWEYPSGIALDFLWGLRRPEKFHWVGGISPDAQREIDGHLDRQTRVRTALWIFSSVFVSKLPAFTDFWSHLPEEIDIFKHRTRKSLQKSLADIDTDLLVSLDAIFNQKKKFLNHLFPAEYGYWTPQQETCEQDYTRLLWRRMQSNTPEGIREIEQISACQPAELNEKVRLYEQNEAERAMVPKTREQQWETARRFFGRLLSAMESPIIQNEASFNEPDGSLRPSSLTFLILLSRFTRRIPGRCPNHAKGYTERPAVTKQHVDL</sequence>
<dbReference type="Proteomes" id="UP000288168">
    <property type="component" value="Unassembled WGS sequence"/>
</dbReference>
<organism evidence="2 3">
    <name type="scientific">Fusarium duplospermum</name>
    <dbReference type="NCBI Taxonomy" id="1325734"/>
    <lineage>
        <taxon>Eukaryota</taxon>
        <taxon>Fungi</taxon>
        <taxon>Dikarya</taxon>
        <taxon>Ascomycota</taxon>
        <taxon>Pezizomycotina</taxon>
        <taxon>Sordariomycetes</taxon>
        <taxon>Hypocreomycetidae</taxon>
        <taxon>Hypocreales</taxon>
        <taxon>Nectriaceae</taxon>
        <taxon>Fusarium</taxon>
        <taxon>Fusarium solani species complex</taxon>
    </lineage>
</organism>
<feature type="region of interest" description="Disordered" evidence="1">
    <location>
        <begin position="1"/>
        <end position="32"/>
    </location>
</feature>
<evidence type="ECO:0000313" key="2">
    <source>
        <dbReference type="EMBL" id="RSL53484.1"/>
    </source>
</evidence>
<comment type="caution">
    <text evidence="2">The sequence shown here is derived from an EMBL/GenBank/DDBJ whole genome shotgun (WGS) entry which is preliminary data.</text>
</comment>
<feature type="compositionally biased region" description="Pro residues" evidence="1">
    <location>
        <begin position="1"/>
        <end position="10"/>
    </location>
</feature>
<evidence type="ECO:0000313" key="3">
    <source>
        <dbReference type="Proteomes" id="UP000288168"/>
    </source>
</evidence>
<name>A0A428PKC7_9HYPO</name>
<dbReference type="OrthoDB" id="5105683at2759"/>
<dbReference type="EMBL" id="NKCI01000122">
    <property type="protein sequence ID" value="RSL53484.1"/>
    <property type="molecule type" value="Genomic_DNA"/>
</dbReference>
<dbReference type="AlphaFoldDB" id="A0A428PKC7"/>
<protein>
    <submittedName>
        <fullName evidence="2">Uncharacterized protein</fullName>
    </submittedName>
</protein>
<accession>A0A428PKC7</accession>
<proteinExistence type="predicted"/>
<reference evidence="2 3" key="1">
    <citation type="submission" date="2017-06" db="EMBL/GenBank/DDBJ databases">
        <title>Comparative genomic analysis of Ambrosia Fusariam Clade fungi.</title>
        <authorList>
            <person name="Stajich J.E."/>
            <person name="Carrillo J."/>
            <person name="Kijimoto T."/>
            <person name="Eskalen A."/>
            <person name="O'Donnell K."/>
            <person name="Kasson M."/>
        </authorList>
    </citation>
    <scope>NUCLEOTIDE SEQUENCE [LARGE SCALE GENOMIC DNA]</scope>
    <source>
        <strain evidence="2 3">NRRL62584</strain>
    </source>
</reference>
<gene>
    <name evidence="2" type="ORF">CEP54_010367</name>
</gene>